<dbReference type="Pfam" id="PF12833">
    <property type="entry name" value="HTH_18"/>
    <property type="match status" value="1"/>
</dbReference>
<feature type="domain" description="HTH araC/xylS-type" evidence="5">
    <location>
        <begin position="210"/>
        <end position="307"/>
    </location>
</feature>
<dbReference type="HOGENOM" id="CLU_000445_81_0_4"/>
<keyword evidence="2" id="KW-0238">DNA-binding</keyword>
<organism evidence="6">
    <name type="scientific">Burkholderia orbicola (strain AU 1054)</name>
    <dbReference type="NCBI Taxonomy" id="331271"/>
    <lineage>
        <taxon>Bacteria</taxon>
        <taxon>Pseudomonadati</taxon>
        <taxon>Pseudomonadota</taxon>
        <taxon>Betaproteobacteria</taxon>
        <taxon>Burkholderiales</taxon>
        <taxon>Burkholderiaceae</taxon>
        <taxon>Burkholderia</taxon>
        <taxon>Burkholderia cepacia complex</taxon>
        <taxon>Burkholderia orbicola</taxon>
    </lineage>
</organism>
<reference evidence="6" key="1">
    <citation type="submission" date="2006-05" db="EMBL/GenBank/DDBJ databases">
        <title>Complete sequence of chromosome 3 of Burkholderia cenocepacia AU 1054.</title>
        <authorList>
            <consortium name="US DOE Joint Genome Institute"/>
            <person name="Copeland A."/>
            <person name="Lucas S."/>
            <person name="Lapidus A."/>
            <person name="Barry K."/>
            <person name="Detter J.C."/>
            <person name="Glavina del Rio T."/>
            <person name="Hammon N."/>
            <person name="Israni S."/>
            <person name="Dalin E."/>
            <person name="Tice H."/>
            <person name="Pitluck S."/>
            <person name="Chain P."/>
            <person name="Malfatti S."/>
            <person name="Shin M."/>
            <person name="Vergez L."/>
            <person name="Schmutz J."/>
            <person name="Larimer F."/>
            <person name="Land M."/>
            <person name="Hauser L."/>
            <person name="Kyrpides N."/>
            <person name="Lykidis A."/>
            <person name="LiPuma J.J."/>
            <person name="Konstantinidis K."/>
            <person name="Tiedje J.M."/>
            <person name="Richardson P."/>
        </authorList>
    </citation>
    <scope>NUCLEOTIDE SEQUENCE [LARGE SCALE GENOMIC DNA]</scope>
    <source>
        <strain evidence="6">AU 1054</strain>
    </source>
</reference>
<dbReference type="GO" id="GO:0003700">
    <property type="term" value="F:DNA-binding transcription factor activity"/>
    <property type="evidence" value="ECO:0007669"/>
    <property type="project" value="InterPro"/>
</dbReference>
<dbReference type="InterPro" id="IPR018060">
    <property type="entry name" value="HTH_AraC"/>
</dbReference>
<dbReference type="InterPro" id="IPR009057">
    <property type="entry name" value="Homeodomain-like_sf"/>
</dbReference>
<evidence type="ECO:0000256" key="2">
    <source>
        <dbReference type="ARBA" id="ARBA00023125"/>
    </source>
</evidence>
<dbReference type="SMART" id="SM00342">
    <property type="entry name" value="HTH_ARAC"/>
    <property type="match status" value="1"/>
</dbReference>
<evidence type="ECO:0000256" key="4">
    <source>
        <dbReference type="SAM" id="MobiDB-lite"/>
    </source>
</evidence>
<proteinExistence type="predicted"/>
<dbReference type="Pfam" id="PF12852">
    <property type="entry name" value="Cupin_6"/>
    <property type="match status" value="1"/>
</dbReference>
<keyword evidence="3" id="KW-0804">Transcription</keyword>
<dbReference type="SUPFAM" id="SSF46689">
    <property type="entry name" value="Homeodomain-like"/>
    <property type="match status" value="1"/>
</dbReference>
<gene>
    <name evidence="6" type="ordered locus">Bcen_6509</name>
</gene>
<evidence type="ECO:0000256" key="1">
    <source>
        <dbReference type="ARBA" id="ARBA00023015"/>
    </source>
</evidence>
<dbReference type="PROSITE" id="PS01124">
    <property type="entry name" value="HTH_ARAC_FAMILY_2"/>
    <property type="match status" value="1"/>
</dbReference>
<evidence type="ECO:0000256" key="3">
    <source>
        <dbReference type="ARBA" id="ARBA00023163"/>
    </source>
</evidence>
<protein>
    <submittedName>
        <fullName evidence="6">Transcriptional regulator, AraC family</fullName>
    </submittedName>
</protein>
<dbReference type="PANTHER" id="PTHR11019">
    <property type="entry name" value="HTH-TYPE TRANSCRIPTIONAL REGULATOR NIMR"/>
    <property type="match status" value="1"/>
</dbReference>
<evidence type="ECO:0000313" key="6">
    <source>
        <dbReference type="EMBL" id="ABF81368.1"/>
    </source>
</evidence>
<sequence>MSAQTDKVVHWLLSSLEPKSQLFHVGQYCGDWQASTAGRAKASFHVILHGSAWLHFADGRDSIPVAAGEAVFLLRDVPHGLSPSPVNPQACAVAGGHPLERRGSMQPLDPSVDGSVGLACGFIEFHSTVSRAIVSLFPEYLIVRRGDDAYRGIHGLFDLIRAEGRHGVDAPSPLIDKLVELLLFYAVRDAAGHDTVASGLAMLMQRTGFGTLVAAIIDAPADAWTTESMAAFANMSRTAFCKHFSEASGHPPMQFVTMVRMRLAADLLQQGLPISRAGELVGYQSESAFAHAFKRTMGMQPGAWRRERDDASRSAARLH</sequence>
<keyword evidence="1" id="KW-0805">Transcription regulation</keyword>
<evidence type="ECO:0000259" key="5">
    <source>
        <dbReference type="PROSITE" id="PS01124"/>
    </source>
</evidence>
<dbReference type="AlphaFoldDB" id="A0A0H2Y2W8"/>
<dbReference type="InterPro" id="IPR032783">
    <property type="entry name" value="AraC_lig"/>
</dbReference>
<accession>A0A0H2Y2W8</accession>
<feature type="region of interest" description="Disordered" evidence="4">
    <location>
        <begin position="300"/>
        <end position="319"/>
    </location>
</feature>
<dbReference type="GO" id="GO:0043565">
    <property type="term" value="F:sequence-specific DNA binding"/>
    <property type="evidence" value="ECO:0007669"/>
    <property type="project" value="InterPro"/>
</dbReference>
<name>A0A0H2Y2W8_BURO1</name>
<dbReference type="Gene3D" id="1.10.10.60">
    <property type="entry name" value="Homeodomain-like"/>
    <property type="match status" value="1"/>
</dbReference>
<dbReference type="PANTHER" id="PTHR11019:SF159">
    <property type="entry name" value="TRANSCRIPTIONAL REGULATOR-RELATED"/>
    <property type="match status" value="1"/>
</dbReference>
<dbReference type="EMBL" id="CP000380">
    <property type="protein sequence ID" value="ABF81368.1"/>
    <property type="molecule type" value="Genomic_DNA"/>
</dbReference>